<proteinExistence type="predicted"/>
<accession>A0ABW3CCN0</accession>
<evidence type="ECO:0000313" key="3">
    <source>
        <dbReference type="Proteomes" id="UP001597083"/>
    </source>
</evidence>
<reference evidence="3" key="1">
    <citation type="journal article" date="2019" name="Int. J. Syst. Evol. Microbiol.">
        <title>The Global Catalogue of Microorganisms (GCM) 10K type strain sequencing project: providing services to taxonomists for standard genome sequencing and annotation.</title>
        <authorList>
            <consortium name="The Broad Institute Genomics Platform"/>
            <consortium name="The Broad Institute Genome Sequencing Center for Infectious Disease"/>
            <person name="Wu L."/>
            <person name="Ma J."/>
        </authorList>
    </citation>
    <scope>NUCLEOTIDE SEQUENCE [LARGE SCALE GENOMIC DNA]</scope>
    <source>
        <strain evidence="3">JCM 31696</strain>
    </source>
</reference>
<feature type="non-terminal residue" evidence="2">
    <location>
        <position position="1"/>
    </location>
</feature>
<name>A0ABW3CCN0_9ACTN</name>
<feature type="signal peptide" evidence="1">
    <location>
        <begin position="1"/>
        <end position="22"/>
    </location>
</feature>
<feature type="chain" id="PRO_5046282038" evidence="1">
    <location>
        <begin position="23"/>
        <end position="187"/>
    </location>
</feature>
<comment type="caution">
    <text evidence="2">The sequence shown here is derived from an EMBL/GenBank/DDBJ whole genome shotgun (WGS) entry which is preliminary data.</text>
</comment>
<dbReference type="EMBL" id="JBHTIR010001037">
    <property type="protein sequence ID" value="MFD0852068.1"/>
    <property type="molecule type" value="Genomic_DNA"/>
</dbReference>
<organism evidence="2 3">
    <name type="scientific">Actinomadura adrarensis</name>
    <dbReference type="NCBI Taxonomy" id="1819600"/>
    <lineage>
        <taxon>Bacteria</taxon>
        <taxon>Bacillati</taxon>
        <taxon>Actinomycetota</taxon>
        <taxon>Actinomycetes</taxon>
        <taxon>Streptosporangiales</taxon>
        <taxon>Thermomonosporaceae</taxon>
        <taxon>Actinomadura</taxon>
    </lineage>
</organism>
<dbReference type="Proteomes" id="UP001597083">
    <property type="component" value="Unassembled WGS sequence"/>
</dbReference>
<evidence type="ECO:0000256" key="1">
    <source>
        <dbReference type="SAM" id="SignalP"/>
    </source>
</evidence>
<keyword evidence="3" id="KW-1185">Reference proteome</keyword>
<feature type="non-terminal residue" evidence="2">
    <location>
        <position position="187"/>
    </location>
</feature>
<protein>
    <submittedName>
        <fullName evidence="2">Porin PorA family protein</fullName>
    </submittedName>
</protein>
<gene>
    <name evidence="2" type="ORF">ACFQ07_07545</name>
</gene>
<sequence length="187" mass="20211">ALACFALAAAALLRFYVSEQLARAPVDVYSTSQMVAQNASYFDVSTGSPVSGATLTLTATIRGNVNASDGEVAVWDTATVMEDLPNRKRIEIGEFRLAFDRKDAALVNCCGSVARPAPGAPEMYGGAFFPFGMERRAYNVYDSQTNRAWPMQFEGTDTVDGMEVYRYVQRVDPTNTGPAPAEVPSTL</sequence>
<dbReference type="InterPro" id="IPR021424">
    <property type="entry name" value="PorA"/>
</dbReference>
<dbReference type="Pfam" id="PF11271">
    <property type="entry name" value="PorA"/>
    <property type="match status" value="1"/>
</dbReference>
<keyword evidence="1" id="KW-0732">Signal</keyword>
<evidence type="ECO:0000313" key="2">
    <source>
        <dbReference type="EMBL" id="MFD0852068.1"/>
    </source>
</evidence>